<dbReference type="PROSITE" id="PS51371">
    <property type="entry name" value="CBS"/>
    <property type="match status" value="2"/>
</dbReference>
<dbReference type="AlphaFoldDB" id="A0A150PN05"/>
<evidence type="ECO:0000259" key="14">
    <source>
        <dbReference type="PROSITE" id="PS51846"/>
    </source>
</evidence>
<evidence type="ECO:0000256" key="2">
    <source>
        <dbReference type="ARBA" id="ARBA00006337"/>
    </source>
</evidence>
<evidence type="ECO:0000259" key="13">
    <source>
        <dbReference type="PROSITE" id="PS51371"/>
    </source>
</evidence>
<keyword evidence="6 10" id="KW-1133">Transmembrane helix</keyword>
<evidence type="ECO:0000256" key="8">
    <source>
        <dbReference type="ARBA" id="ARBA00023136"/>
    </source>
</evidence>
<dbReference type="Pfam" id="PF03471">
    <property type="entry name" value="CorC_HlyC"/>
    <property type="match status" value="1"/>
</dbReference>
<evidence type="ECO:0000256" key="5">
    <source>
        <dbReference type="ARBA" id="ARBA00022737"/>
    </source>
</evidence>
<organism evidence="15 16">
    <name type="scientific">Sorangium cellulosum</name>
    <name type="common">Polyangium cellulosum</name>
    <dbReference type="NCBI Taxonomy" id="56"/>
    <lineage>
        <taxon>Bacteria</taxon>
        <taxon>Pseudomonadati</taxon>
        <taxon>Myxococcota</taxon>
        <taxon>Polyangia</taxon>
        <taxon>Polyangiales</taxon>
        <taxon>Polyangiaceae</taxon>
        <taxon>Sorangium</taxon>
    </lineage>
</organism>
<comment type="similarity">
    <text evidence="2">Belongs to the UPF0053 family.</text>
</comment>
<dbReference type="Proteomes" id="UP000075604">
    <property type="component" value="Unassembled WGS sequence"/>
</dbReference>
<proteinExistence type="inferred from homology"/>
<feature type="transmembrane region" description="Helical" evidence="12">
    <location>
        <begin position="129"/>
        <end position="152"/>
    </location>
</feature>
<comment type="subcellular location">
    <subcellularLocation>
        <location evidence="1">Cell membrane</location>
        <topology evidence="1">Multi-pass membrane protein</topology>
    </subcellularLocation>
</comment>
<feature type="transmembrane region" description="Helical" evidence="12">
    <location>
        <begin position="70"/>
        <end position="94"/>
    </location>
</feature>
<comment type="caution">
    <text evidence="15">The sequence shown here is derived from an EMBL/GenBank/DDBJ whole genome shotgun (WGS) entry which is preliminary data.</text>
</comment>
<dbReference type="InterPro" id="IPR002550">
    <property type="entry name" value="CNNM"/>
</dbReference>
<dbReference type="SMART" id="SM00116">
    <property type="entry name" value="CBS"/>
    <property type="match status" value="2"/>
</dbReference>
<keyword evidence="5" id="KW-0677">Repeat</keyword>
<evidence type="ECO:0000256" key="4">
    <source>
        <dbReference type="ARBA" id="ARBA00022692"/>
    </source>
</evidence>
<keyword evidence="7 9" id="KW-0129">CBS domain</keyword>
<dbReference type="PROSITE" id="PS51846">
    <property type="entry name" value="CNNM"/>
    <property type="match status" value="1"/>
</dbReference>
<dbReference type="GO" id="GO:0050660">
    <property type="term" value="F:flavin adenine dinucleotide binding"/>
    <property type="evidence" value="ECO:0007669"/>
    <property type="project" value="InterPro"/>
</dbReference>
<dbReference type="PANTHER" id="PTHR22777:SF32">
    <property type="entry name" value="UPF0053 INNER MEMBRANE PROTEIN YFJD"/>
    <property type="match status" value="1"/>
</dbReference>
<dbReference type="EMBL" id="JELX01001925">
    <property type="protein sequence ID" value="KYF57121.1"/>
    <property type="molecule type" value="Genomic_DNA"/>
</dbReference>
<keyword evidence="4 10" id="KW-0812">Transmembrane</keyword>
<reference evidence="15 16" key="1">
    <citation type="submission" date="2014-02" db="EMBL/GenBank/DDBJ databases">
        <title>The small core and large imbalanced accessory genome model reveals a collaborative survival strategy of Sorangium cellulosum strains in nature.</title>
        <authorList>
            <person name="Han K."/>
            <person name="Peng R."/>
            <person name="Blom J."/>
            <person name="Li Y.-Z."/>
        </authorList>
    </citation>
    <scope>NUCLEOTIDE SEQUENCE [LARGE SCALE GENOMIC DNA]</scope>
    <source>
        <strain evidence="15 16">So0157-18</strain>
    </source>
</reference>
<accession>A0A150PN05</accession>
<gene>
    <name evidence="15" type="ORF">BE04_44710</name>
</gene>
<evidence type="ECO:0000256" key="6">
    <source>
        <dbReference type="ARBA" id="ARBA00022989"/>
    </source>
</evidence>
<feature type="domain" description="CBS" evidence="13">
    <location>
        <begin position="276"/>
        <end position="333"/>
    </location>
</feature>
<dbReference type="InterPro" id="IPR044751">
    <property type="entry name" value="Ion_transp-like_CBS"/>
</dbReference>
<feature type="transmembrane region" description="Helical" evidence="12">
    <location>
        <begin position="12"/>
        <end position="35"/>
    </location>
</feature>
<dbReference type="InterPro" id="IPR046342">
    <property type="entry name" value="CBS_dom_sf"/>
</dbReference>
<dbReference type="SMART" id="SM01091">
    <property type="entry name" value="CorC_HlyC"/>
    <property type="match status" value="1"/>
</dbReference>
<evidence type="ECO:0000256" key="12">
    <source>
        <dbReference type="SAM" id="Phobius"/>
    </source>
</evidence>
<dbReference type="Gene3D" id="3.10.580.10">
    <property type="entry name" value="CBS-domain"/>
    <property type="match status" value="1"/>
</dbReference>
<keyword evidence="3" id="KW-1003">Cell membrane</keyword>
<feature type="domain" description="CNNM transmembrane" evidence="14">
    <location>
        <begin position="7"/>
        <end position="192"/>
    </location>
</feature>
<dbReference type="Pfam" id="PF00571">
    <property type="entry name" value="CBS"/>
    <property type="match status" value="2"/>
</dbReference>
<dbReference type="InterPro" id="IPR000644">
    <property type="entry name" value="CBS_dom"/>
</dbReference>
<feature type="region of interest" description="Disordered" evidence="11">
    <location>
        <begin position="422"/>
        <end position="442"/>
    </location>
</feature>
<dbReference type="Gene3D" id="3.30.465.10">
    <property type="match status" value="1"/>
</dbReference>
<name>A0A150PN05_SORCE</name>
<evidence type="ECO:0000256" key="11">
    <source>
        <dbReference type="SAM" id="MobiDB-lite"/>
    </source>
</evidence>
<evidence type="ECO:0000313" key="15">
    <source>
        <dbReference type="EMBL" id="KYF57121.1"/>
    </source>
</evidence>
<dbReference type="Pfam" id="PF01595">
    <property type="entry name" value="CNNM"/>
    <property type="match status" value="1"/>
</dbReference>
<evidence type="ECO:0000256" key="9">
    <source>
        <dbReference type="PROSITE-ProRule" id="PRU00703"/>
    </source>
</evidence>
<evidence type="ECO:0000256" key="3">
    <source>
        <dbReference type="ARBA" id="ARBA00022475"/>
    </source>
</evidence>
<dbReference type="InterPro" id="IPR016169">
    <property type="entry name" value="FAD-bd_PCMH_sub2"/>
</dbReference>
<dbReference type="GO" id="GO:0005886">
    <property type="term" value="C:plasma membrane"/>
    <property type="evidence" value="ECO:0007669"/>
    <property type="project" value="UniProtKB-SubCell"/>
</dbReference>
<feature type="compositionally biased region" description="Acidic residues" evidence="11">
    <location>
        <begin position="432"/>
        <end position="442"/>
    </location>
</feature>
<feature type="compositionally biased region" description="Basic and acidic residues" evidence="11">
    <location>
        <begin position="422"/>
        <end position="431"/>
    </location>
</feature>
<dbReference type="CDD" id="cd04590">
    <property type="entry name" value="CBS_pair_CorC_HlyC_assoc"/>
    <property type="match status" value="1"/>
</dbReference>
<dbReference type="InterPro" id="IPR005170">
    <property type="entry name" value="Transptr-assoc_dom"/>
</dbReference>
<keyword evidence="8 10" id="KW-0472">Membrane</keyword>
<dbReference type="SUPFAM" id="SSF56176">
    <property type="entry name" value="FAD-binding/transporter-associated domain-like"/>
    <property type="match status" value="1"/>
</dbReference>
<dbReference type="FunFam" id="3.10.580.10:FF:000002">
    <property type="entry name" value="Magnesium/cobalt efflux protein CorC"/>
    <property type="match status" value="1"/>
</dbReference>
<evidence type="ECO:0000256" key="10">
    <source>
        <dbReference type="PROSITE-ProRule" id="PRU01193"/>
    </source>
</evidence>
<dbReference type="PANTHER" id="PTHR22777">
    <property type="entry name" value="HEMOLYSIN-RELATED"/>
    <property type="match status" value="1"/>
</dbReference>
<evidence type="ECO:0000313" key="16">
    <source>
        <dbReference type="Proteomes" id="UP000075604"/>
    </source>
</evidence>
<dbReference type="SUPFAM" id="SSF54631">
    <property type="entry name" value="CBS-domain pair"/>
    <property type="match status" value="1"/>
</dbReference>
<dbReference type="InterPro" id="IPR036318">
    <property type="entry name" value="FAD-bd_PCMH-like_sf"/>
</dbReference>
<feature type="domain" description="CBS" evidence="13">
    <location>
        <begin position="211"/>
        <end position="270"/>
    </location>
</feature>
<feature type="transmembrane region" description="Helical" evidence="12">
    <location>
        <begin position="100"/>
        <end position="117"/>
    </location>
</feature>
<evidence type="ECO:0000256" key="1">
    <source>
        <dbReference type="ARBA" id="ARBA00004651"/>
    </source>
</evidence>
<evidence type="ECO:0000256" key="7">
    <source>
        <dbReference type="ARBA" id="ARBA00023122"/>
    </source>
</evidence>
<protein>
    <recommendedName>
        <fullName evidence="17">Hemolysin</fullName>
    </recommendedName>
</protein>
<evidence type="ECO:0008006" key="17">
    <source>
        <dbReference type="Google" id="ProtNLM"/>
    </source>
</evidence>
<sequence length="442" mass="48039">MRSKLAMTSADWVGLGAVAVLILLAALTAAAEVVITRMSRVRAYRLRDENRQGAASLVKLVDDPAPHLNVVLLLTLLFQLAGTTLAGSVALRVLGGYGDLVATLIMTVLLFVLAEAMPKTFAVQHTDRVALRLAPMVLALGAMLGPVARLLIGVTNVILPGKGLKEGPFVTEAEIRAMADVASEEEAIKEEEKQLIHSIFEFGDTVVREVMTPRPDIVAAPASTPLPEAMSLFINSGYSRIPICDAGLDDIVGVLYAKDVVREYHAGHVERPLSGIAQKPHLVPESKKVAELLKEMQRDKFHMALVVDEHGTLGGLVTLEDVLEEIVGEIADEYDREEPNVKPVGEKAYRVNARTSVDQLSEVLDVKLPATEWDTVGGLMLGVLGHLPAQGEQMELERLRFTAERVHGRRISEILVEEIEQEGKEERRELDAAGEDEESGSP</sequence>